<organism evidence="1 2">
    <name type="scientific">Cylindrospermum stagnale PCC 7417</name>
    <dbReference type="NCBI Taxonomy" id="56107"/>
    <lineage>
        <taxon>Bacteria</taxon>
        <taxon>Bacillati</taxon>
        <taxon>Cyanobacteriota</taxon>
        <taxon>Cyanophyceae</taxon>
        <taxon>Nostocales</taxon>
        <taxon>Nostocaceae</taxon>
        <taxon>Cylindrospermum</taxon>
    </lineage>
</organism>
<gene>
    <name evidence="1" type="ORF">Cylst_6504</name>
</gene>
<sequence>MTEENQPDTPDQEFDAVTDLRNWSAGTRQSPARLITLYPNQQM</sequence>
<dbReference type="RefSeq" id="WP_015328332.1">
    <property type="nucleotide sequence ID" value="NC_020050.1"/>
</dbReference>
<dbReference type="KEGG" id="csg:Cylst_6504"/>
<geneLocation type="plasmid" evidence="1 2">
    <name>pCYLST.01</name>
</geneLocation>
<dbReference type="EMBL" id="CP003643">
    <property type="protein sequence ID" value="AFZ28285.1"/>
    <property type="molecule type" value="Genomic_DNA"/>
</dbReference>
<evidence type="ECO:0000313" key="2">
    <source>
        <dbReference type="Proteomes" id="UP000010475"/>
    </source>
</evidence>
<reference evidence="1 2" key="1">
    <citation type="submission" date="2012-06" db="EMBL/GenBank/DDBJ databases">
        <title>Noncontiguous Finished plasmid 1 of genome of Cylindrospermum stagnale PCC 7417.</title>
        <authorList>
            <consortium name="US DOE Joint Genome Institute"/>
            <person name="Gugger M."/>
            <person name="Coursin T."/>
            <person name="Rippka R."/>
            <person name="Tandeau De Marsac N."/>
            <person name="Huntemann M."/>
            <person name="Wei C.-L."/>
            <person name="Han J."/>
            <person name="Detter J.C."/>
            <person name="Han C."/>
            <person name="Tapia R."/>
            <person name="Davenport K."/>
            <person name="Daligault H."/>
            <person name="Erkkila T."/>
            <person name="Gu W."/>
            <person name="Munk A.C.C."/>
            <person name="Teshima H."/>
            <person name="Xu Y."/>
            <person name="Chain P."/>
            <person name="Chen A."/>
            <person name="Krypides N."/>
            <person name="Mavromatis K."/>
            <person name="Markowitz V."/>
            <person name="Szeto E."/>
            <person name="Ivanova N."/>
            <person name="Mikhailova N."/>
            <person name="Ovchinnikova G."/>
            <person name="Pagani I."/>
            <person name="Pati A."/>
            <person name="Goodwin L."/>
            <person name="Peters L."/>
            <person name="Pitluck S."/>
            <person name="Woyke T."/>
            <person name="Kerfeld C."/>
        </authorList>
    </citation>
    <scope>NUCLEOTIDE SEQUENCE [LARGE SCALE GENOMIC DNA]</scope>
    <source>
        <strain evidence="1 2">PCC 7417</strain>
        <plasmid evidence="2">Plasmid pCYLST.01</plasmid>
    </source>
</reference>
<dbReference type="AlphaFoldDB" id="K9X6K5"/>
<keyword evidence="2" id="KW-1185">Reference proteome</keyword>
<dbReference type="Proteomes" id="UP000010475">
    <property type="component" value="Plasmid pCYLST.01"/>
</dbReference>
<proteinExistence type="predicted"/>
<evidence type="ECO:0000313" key="1">
    <source>
        <dbReference type="EMBL" id="AFZ28285.1"/>
    </source>
</evidence>
<accession>K9X6K5</accession>
<keyword evidence="1" id="KW-0614">Plasmid</keyword>
<dbReference type="HOGENOM" id="CLU_3232536_0_0_3"/>
<name>K9X6K5_9NOST</name>
<protein>
    <submittedName>
        <fullName evidence="1">Uncharacterized protein</fullName>
    </submittedName>
</protein>